<comment type="caution">
    <text evidence="2">The sequence shown here is derived from an EMBL/GenBank/DDBJ whole genome shotgun (WGS) entry which is preliminary data.</text>
</comment>
<evidence type="ECO:0000313" key="2">
    <source>
        <dbReference type="EMBL" id="KAG5633336.1"/>
    </source>
</evidence>
<proteinExistence type="predicted"/>
<reference evidence="2" key="1">
    <citation type="submission" date="2021-02" db="EMBL/GenBank/DDBJ databases">
        <authorList>
            <person name="Nieuwenhuis M."/>
            <person name="Van De Peppel L.J.J."/>
        </authorList>
    </citation>
    <scope>NUCLEOTIDE SEQUENCE</scope>
    <source>
        <strain evidence="2">D49</strain>
    </source>
</reference>
<feature type="non-terminal residue" evidence="2">
    <location>
        <position position="112"/>
    </location>
</feature>
<dbReference type="EMBL" id="JABCKI010008123">
    <property type="protein sequence ID" value="KAG5633336.1"/>
    <property type="molecule type" value="Genomic_DNA"/>
</dbReference>
<sequence>MNKESHLEEFDIDMASPENSPSHFTKEVLQGASHVTGGIFLGCAHGNTLKPADFKHFGGDVIDPPKGHVYIFFKKVSNPAEEKPDEVIKISMDETLMPPVLTQIAKKYREIK</sequence>
<evidence type="ECO:0000256" key="1">
    <source>
        <dbReference type="SAM" id="MobiDB-lite"/>
    </source>
</evidence>
<gene>
    <name evidence="2" type="ORF">H0H81_008612</name>
</gene>
<dbReference type="OrthoDB" id="3070904at2759"/>
<dbReference type="AlphaFoldDB" id="A0A9P7FN17"/>
<dbReference type="Proteomes" id="UP000717328">
    <property type="component" value="Unassembled WGS sequence"/>
</dbReference>
<feature type="region of interest" description="Disordered" evidence="1">
    <location>
        <begin position="1"/>
        <end position="24"/>
    </location>
</feature>
<name>A0A9P7FN17_9AGAR</name>
<evidence type="ECO:0000313" key="3">
    <source>
        <dbReference type="Proteomes" id="UP000717328"/>
    </source>
</evidence>
<protein>
    <submittedName>
        <fullName evidence="2">Uncharacterized protein</fullName>
    </submittedName>
</protein>
<keyword evidence="3" id="KW-1185">Reference proteome</keyword>
<accession>A0A9P7FN17</accession>
<reference evidence="2" key="2">
    <citation type="submission" date="2021-10" db="EMBL/GenBank/DDBJ databases">
        <title>Phylogenomics reveals ancestral predisposition of the termite-cultivated fungus Termitomyces towards a domesticated lifestyle.</title>
        <authorList>
            <person name="Auxier B."/>
            <person name="Grum-Grzhimaylo A."/>
            <person name="Cardenas M.E."/>
            <person name="Lodge J.D."/>
            <person name="Laessoe T."/>
            <person name="Pedersen O."/>
            <person name="Smith M.E."/>
            <person name="Kuyper T.W."/>
            <person name="Franco-Molano E.A."/>
            <person name="Baroni T.J."/>
            <person name="Aanen D.K."/>
        </authorList>
    </citation>
    <scope>NUCLEOTIDE SEQUENCE</scope>
    <source>
        <strain evidence="2">D49</strain>
    </source>
</reference>
<organism evidence="2 3">
    <name type="scientific">Sphagnurus paluster</name>
    <dbReference type="NCBI Taxonomy" id="117069"/>
    <lineage>
        <taxon>Eukaryota</taxon>
        <taxon>Fungi</taxon>
        <taxon>Dikarya</taxon>
        <taxon>Basidiomycota</taxon>
        <taxon>Agaricomycotina</taxon>
        <taxon>Agaricomycetes</taxon>
        <taxon>Agaricomycetidae</taxon>
        <taxon>Agaricales</taxon>
        <taxon>Tricholomatineae</taxon>
        <taxon>Lyophyllaceae</taxon>
        <taxon>Sphagnurus</taxon>
    </lineage>
</organism>